<dbReference type="Pfam" id="PF00079">
    <property type="entry name" value="Serpin"/>
    <property type="match status" value="1"/>
</dbReference>
<keyword evidence="7" id="KW-1185">Reference proteome</keyword>
<evidence type="ECO:0000256" key="3">
    <source>
        <dbReference type="RuleBase" id="RU000411"/>
    </source>
</evidence>
<keyword evidence="2" id="KW-0722">Serine protease inhibitor</keyword>
<feature type="chain" id="PRO_5032564813" description="Serpin domain-containing protein" evidence="4">
    <location>
        <begin position="22"/>
        <end position="448"/>
    </location>
</feature>
<evidence type="ECO:0000259" key="5">
    <source>
        <dbReference type="SMART" id="SM00093"/>
    </source>
</evidence>
<dbReference type="EMBL" id="JAACXV010021500">
    <property type="protein sequence ID" value="KAF7263430.1"/>
    <property type="molecule type" value="Genomic_DNA"/>
</dbReference>
<sequence length="448" mass="50259">MTYHLGLISIFLLAGLRSIHGQADSGALYFPSESKAVQNENLPLMPAPAIVPQYNSAPLQYQSFVNQLISVAIANVTLSINRLMPPRSRSNENLVFSPISITAALALVLLGSNGETFNEISRVLGLQAGISDIDYRSQFFHERFSDLLDKLVATAGFQLGHDVRVANALFVQDTYPIRELYKNVANALYEASVVNVDFQNDPTNAGNVINEWVARSTRGKIRQLLAADPPRETTVILSSALYFMAEWERPFFEHSTKRRPFYPDGRKSPTDIEVDMMANGGLFPYFRDRRLGCEILGFPYKGNRSTMYVVMPVNSSKDNLERILSTLTIDDLEQLVSHTVLTEVITVFPKMIIESTIDLEDTLKQMGIKSLFNPRESNLALLGDIKLTYGNAVTNFTKNIKNYDVNSIDTIRQLINQQSRDNSYLNPGLYADQVIHKVYVDINEKGTE</sequence>
<dbReference type="InterPro" id="IPR036186">
    <property type="entry name" value="Serpin_sf"/>
</dbReference>
<dbReference type="InterPro" id="IPR023796">
    <property type="entry name" value="Serpin_dom"/>
</dbReference>
<dbReference type="Gene3D" id="3.30.497.10">
    <property type="entry name" value="Antithrombin, subunit I, domain 2"/>
    <property type="match status" value="1"/>
</dbReference>
<comment type="caution">
    <text evidence="6">The sequence shown here is derived from an EMBL/GenBank/DDBJ whole genome shotgun (WGS) entry which is preliminary data.</text>
</comment>
<feature type="non-terminal residue" evidence="6">
    <location>
        <position position="1"/>
    </location>
</feature>
<evidence type="ECO:0000256" key="4">
    <source>
        <dbReference type="SAM" id="SignalP"/>
    </source>
</evidence>
<proteinExistence type="inferred from homology"/>
<dbReference type="AlphaFoldDB" id="A0A834M1E2"/>
<dbReference type="Proteomes" id="UP000625711">
    <property type="component" value="Unassembled WGS sequence"/>
</dbReference>
<dbReference type="SUPFAM" id="SSF56574">
    <property type="entry name" value="Serpins"/>
    <property type="match status" value="1"/>
</dbReference>
<keyword evidence="4" id="KW-0732">Signal</keyword>
<feature type="signal peptide" evidence="4">
    <location>
        <begin position="1"/>
        <end position="21"/>
    </location>
</feature>
<evidence type="ECO:0000313" key="6">
    <source>
        <dbReference type="EMBL" id="KAF7263430.1"/>
    </source>
</evidence>
<organism evidence="6 7">
    <name type="scientific">Rhynchophorus ferrugineus</name>
    <name type="common">Red palm weevil</name>
    <name type="synonym">Curculio ferrugineus</name>
    <dbReference type="NCBI Taxonomy" id="354439"/>
    <lineage>
        <taxon>Eukaryota</taxon>
        <taxon>Metazoa</taxon>
        <taxon>Ecdysozoa</taxon>
        <taxon>Arthropoda</taxon>
        <taxon>Hexapoda</taxon>
        <taxon>Insecta</taxon>
        <taxon>Pterygota</taxon>
        <taxon>Neoptera</taxon>
        <taxon>Endopterygota</taxon>
        <taxon>Coleoptera</taxon>
        <taxon>Polyphaga</taxon>
        <taxon>Cucujiformia</taxon>
        <taxon>Curculionidae</taxon>
        <taxon>Dryophthorinae</taxon>
        <taxon>Rhynchophorus</taxon>
    </lineage>
</organism>
<name>A0A834M1E2_RHYFE</name>
<keyword evidence="1" id="KW-0646">Protease inhibitor</keyword>
<dbReference type="GO" id="GO:0004867">
    <property type="term" value="F:serine-type endopeptidase inhibitor activity"/>
    <property type="evidence" value="ECO:0007669"/>
    <property type="project" value="UniProtKB-KW"/>
</dbReference>
<dbReference type="Gene3D" id="2.30.39.10">
    <property type="entry name" value="Alpha-1-antitrypsin, domain 1"/>
    <property type="match status" value="1"/>
</dbReference>
<evidence type="ECO:0000256" key="1">
    <source>
        <dbReference type="ARBA" id="ARBA00022690"/>
    </source>
</evidence>
<feature type="domain" description="Serpin" evidence="5">
    <location>
        <begin position="78"/>
        <end position="427"/>
    </location>
</feature>
<dbReference type="PANTHER" id="PTHR11461:SF342">
    <property type="entry name" value="SERINE PROTEASE INHIBITOR 28DC"/>
    <property type="match status" value="1"/>
</dbReference>
<accession>A0A834M1E2</accession>
<reference evidence="6" key="1">
    <citation type="submission" date="2020-08" db="EMBL/GenBank/DDBJ databases">
        <title>Genome sequencing and assembly of the red palm weevil Rhynchophorus ferrugineus.</title>
        <authorList>
            <person name="Dias G.B."/>
            <person name="Bergman C.M."/>
            <person name="Manee M."/>
        </authorList>
    </citation>
    <scope>NUCLEOTIDE SEQUENCE</scope>
    <source>
        <strain evidence="6">AA-2017</strain>
        <tissue evidence="6">Whole larva</tissue>
    </source>
</reference>
<gene>
    <name evidence="6" type="ORF">GWI33_002297</name>
</gene>
<dbReference type="InterPro" id="IPR042178">
    <property type="entry name" value="Serpin_sf_1"/>
</dbReference>
<protein>
    <recommendedName>
        <fullName evidence="5">Serpin domain-containing protein</fullName>
    </recommendedName>
</protein>
<comment type="similarity">
    <text evidence="3">Belongs to the serpin family.</text>
</comment>
<dbReference type="InterPro" id="IPR000215">
    <property type="entry name" value="Serpin_fam"/>
</dbReference>
<dbReference type="OrthoDB" id="9518664at2759"/>
<dbReference type="SMART" id="SM00093">
    <property type="entry name" value="SERPIN"/>
    <property type="match status" value="1"/>
</dbReference>
<evidence type="ECO:0000313" key="7">
    <source>
        <dbReference type="Proteomes" id="UP000625711"/>
    </source>
</evidence>
<dbReference type="InterPro" id="IPR042185">
    <property type="entry name" value="Serpin_sf_2"/>
</dbReference>
<dbReference type="PANTHER" id="PTHR11461">
    <property type="entry name" value="SERINE PROTEASE INHIBITOR, SERPIN"/>
    <property type="match status" value="1"/>
</dbReference>
<dbReference type="GO" id="GO:0005615">
    <property type="term" value="C:extracellular space"/>
    <property type="evidence" value="ECO:0007669"/>
    <property type="project" value="InterPro"/>
</dbReference>
<evidence type="ECO:0000256" key="2">
    <source>
        <dbReference type="ARBA" id="ARBA00022900"/>
    </source>
</evidence>